<dbReference type="Proteomes" id="UP001176517">
    <property type="component" value="Unassembled WGS sequence"/>
</dbReference>
<organism evidence="2 3">
    <name type="scientific">Tilletia horrida</name>
    <dbReference type="NCBI Taxonomy" id="155126"/>
    <lineage>
        <taxon>Eukaryota</taxon>
        <taxon>Fungi</taxon>
        <taxon>Dikarya</taxon>
        <taxon>Basidiomycota</taxon>
        <taxon>Ustilaginomycotina</taxon>
        <taxon>Exobasidiomycetes</taxon>
        <taxon>Tilletiales</taxon>
        <taxon>Tilletiaceae</taxon>
        <taxon>Tilletia</taxon>
    </lineage>
</organism>
<dbReference type="Pfam" id="PF13041">
    <property type="entry name" value="PPR_2"/>
    <property type="match status" value="1"/>
</dbReference>
<protein>
    <submittedName>
        <fullName evidence="2">Uncharacterized protein</fullName>
    </submittedName>
</protein>
<reference evidence="2" key="1">
    <citation type="journal article" date="2023" name="PhytoFront">
        <title>Draft Genome Resources of Seven Strains of Tilletia horrida, Causal Agent of Kernel Smut of Rice.</title>
        <authorList>
            <person name="Khanal S."/>
            <person name="Antony Babu S."/>
            <person name="Zhou X.G."/>
        </authorList>
    </citation>
    <scope>NUCLEOTIDE SEQUENCE</scope>
    <source>
        <strain evidence="2">TX6</strain>
    </source>
</reference>
<dbReference type="AlphaFoldDB" id="A0AAN6GRC8"/>
<feature type="region of interest" description="Disordered" evidence="1">
    <location>
        <begin position="141"/>
        <end position="175"/>
    </location>
</feature>
<sequence>MADQVEEAEAKLWDGKTINQSQRNHWMSSTDSVAQLYFRKAEEMVSTAVLKPHLVSGPLLYNQRMRLALLAGKRKQAFSIYNEMKKDGIAPSAVTLTIMFDGLSNIARYMHVDLKDQATFAQQVDRLAHDLKRLHHDGSMHWISSPETRSGARETTRHRSEAVPSGKSDDAPVAQGSGAIYHKSHTAKALQLKKHTAPLCRAYAAYLQLLSRTSVGHPERVWQVYESLRKGDGRPEKVSVRDFARPFRSKAIFTTMLWFAIQQVADPEARRLTASAILAAQQKAKAANEGTPDPEPIAEKATGWQQQNKIKDERDILSDASIPSTPYGQARQLWLDWETTIRDAQMYGLWPMNDLPRELEVDEQAYRLFTDFFSKCRTPEQQAFVEHIEKSPAAQTVRKSLT</sequence>
<proteinExistence type="predicted"/>
<accession>A0AAN6GRC8</accession>
<keyword evidence="3" id="KW-1185">Reference proteome</keyword>
<evidence type="ECO:0000256" key="1">
    <source>
        <dbReference type="SAM" id="MobiDB-lite"/>
    </source>
</evidence>
<dbReference type="InterPro" id="IPR002885">
    <property type="entry name" value="PPR_rpt"/>
</dbReference>
<comment type="caution">
    <text evidence="2">The sequence shown here is derived from an EMBL/GenBank/DDBJ whole genome shotgun (WGS) entry which is preliminary data.</text>
</comment>
<dbReference type="EMBL" id="JAPDMZ010000172">
    <property type="protein sequence ID" value="KAK0547073.1"/>
    <property type="molecule type" value="Genomic_DNA"/>
</dbReference>
<evidence type="ECO:0000313" key="2">
    <source>
        <dbReference type="EMBL" id="KAK0547073.1"/>
    </source>
</evidence>
<feature type="compositionally biased region" description="Basic and acidic residues" evidence="1">
    <location>
        <begin position="150"/>
        <end position="161"/>
    </location>
</feature>
<name>A0AAN6GRC8_9BASI</name>
<gene>
    <name evidence="2" type="ORF">OC846_005002</name>
</gene>
<dbReference type="Gene3D" id="1.25.40.10">
    <property type="entry name" value="Tetratricopeptide repeat domain"/>
    <property type="match status" value="1"/>
</dbReference>
<evidence type="ECO:0000313" key="3">
    <source>
        <dbReference type="Proteomes" id="UP001176517"/>
    </source>
</evidence>
<dbReference type="InterPro" id="IPR011990">
    <property type="entry name" value="TPR-like_helical_dom_sf"/>
</dbReference>
<feature type="region of interest" description="Disordered" evidence="1">
    <location>
        <begin position="286"/>
        <end position="305"/>
    </location>
</feature>